<dbReference type="KEGG" id="llh:I41_30140"/>
<dbReference type="InterPro" id="IPR028974">
    <property type="entry name" value="TSP_type-3_rpt"/>
</dbReference>
<dbReference type="AlphaFoldDB" id="A0A517TZN2"/>
<name>A0A517TZN2_9BACT</name>
<dbReference type="Proteomes" id="UP000317909">
    <property type="component" value="Chromosome"/>
</dbReference>
<protein>
    <submittedName>
        <fullName evidence="3">Uncharacterized protein</fullName>
    </submittedName>
</protein>
<feature type="region of interest" description="Disordered" evidence="2">
    <location>
        <begin position="18"/>
        <end position="76"/>
    </location>
</feature>
<keyword evidence="1" id="KW-0732">Signal</keyword>
<evidence type="ECO:0000256" key="1">
    <source>
        <dbReference type="ARBA" id="ARBA00022729"/>
    </source>
</evidence>
<sequence>MAASIAIGSQIVLLSQQGSVDSDGDGTPDIVDNAPGVANNQADADPDGIGDAMDPTPNGSNPFLGDPGLGLYPKHV</sequence>
<dbReference type="SUPFAM" id="SSF103647">
    <property type="entry name" value="TSP type-3 repeat"/>
    <property type="match status" value="1"/>
</dbReference>
<evidence type="ECO:0000256" key="2">
    <source>
        <dbReference type="SAM" id="MobiDB-lite"/>
    </source>
</evidence>
<dbReference type="Gene3D" id="4.10.1080.10">
    <property type="entry name" value="TSP type-3 repeat"/>
    <property type="match status" value="1"/>
</dbReference>
<dbReference type="GO" id="GO:0007155">
    <property type="term" value="P:cell adhesion"/>
    <property type="evidence" value="ECO:0007669"/>
    <property type="project" value="InterPro"/>
</dbReference>
<dbReference type="InterPro" id="IPR003367">
    <property type="entry name" value="Thrombospondin_3-like_rpt"/>
</dbReference>
<evidence type="ECO:0000313" key="4">
    <source>
        <dbReference type="Proteomes" id="UP000317909"/>
    </source>
</evidence>
<dbReference type="GO" id="GO:0005509">
    <property type="term" value="F:calcium ion binding"/>
    <property type="evidence" value="ECO:0007669"/>
    <property type="project" value="InterPro"/>
</dbReference>
<dbReference type="Pfam" id="PF02412">
    <property type="entry name" value="TSP_3"/>
    <property type="match status" value="1"/>
</dbReference>
<organism evidence="3 4">
    <name type="scientific">Lacipirellula limnantheis</name>
    <dbReference type="NCBI Taxonomy" id="2528024"/>
    <lineage>
        <taxon>Bacteria</taxon>
        <taxon>Pseudomonadati</taxon>
        <taxon>Planctomycetota</taxon>
        <taxon>Planctomycetia</taxon>
        <taxon>Pirellulales</taxon>
        <taxon>Lacipirellulaceae</taxon>
        <taxon>Lacipirellula</taxon>
    </lineage>
</organism>
<accession>A0A517TZN2</accession>
<proteinExistence type="predicted"/>
<reference evidence="3 4" key="1">
    <citation type="submission" date="2019-02" db="EMBL/GenBank/DDBJ databases">
        <title>Deep-cultivation of Planctomycetes and their phenomic and genomic characterization uncovers novel biology.</title>
        <authorList>
            <person name="Wiegand S."/>
            <person name="Jogler M."/>
            <person name="Boedeker C."/>
            <person name="Pinto D."/>
            <person name="Vollmers J."/>
            <person name="Rivas-Marin E."/>
            <person name="Kohn T."/>
            <person name="Peeters S.H."/>
            <person name="Heuer A."/>
            <person name="Rast P."/>
            <person name="Oberbeckmann S."/>
            <person name="Bunk B."/>
            <person name="Jeske O."/>
            <person name="Meyerdierks A."/>
            <person name="Storesund J.E."/>
            <person name="Kallscheuer N."/>
            <person name="Luecker S."/>
            <person name="Lage O.M."/>
            <person name="Pohl T."/>
            <person name="Merkel B.J."/>
            <person name="Hornburger P."/>
            <person name="Mueller R.-W."/>
            <person name="Bruemmer F."/>
            <person name="Labrenz M."/>
            <person name="Spormann A.M."/>
            <person name="Op den Camp H."/>
            <person name="Overmann J."/>
            <person name="Amann R."/>
            <person name="Jetten M.S.M."/>
            <person name="Mascher T."/>
            <person name="Medema M.H."/>
            <person name="Devos D.P."/>
            <person name="Kaster A.-K."/>
            <person name="Ovreas L."/>
            <person name="Rohde M."/>
            <person name="Galperin M.Y."/>
            <person name="Jogler C."/>
        </authorList>
    </citation>
    <scope>NUCLEOTIDE SEQUENCE [LARGE SCALE GENOMIC DNA]</scope>
    <source>
        <strain evidence="3 4">I41</strain>
    </source>
</reference>
<dbReference type="EMBL" id="CP036339">
    <property type="protein sequence ID" value="QDT73823.1"/>
    <property type="molecule type" value="Genomic_DNA"/>
</dbReference>
<keyword evidence="4" id="KW-1185">Reference proteome</keyword>
<evidence type="ECO:0000313" key="3">
    <source>
        <dbReference type="EMBL" id="QDT73823.1"/>
    </source>
</evidence>
<gene>
    <name evidence="3" type="ORF">I41_30140</name>
</gene>